<dbReference type="RefSeq" id="WP_126802118.1">
    <property type="nucleotide sequence ID" value="NZ_PIPL01000001.1"/>
</dbReference>
<comment type="subunit">
    <text evidence="7">Homotrimer.</text>
</comment>
<name>A0A432W5R3_9GAMM</name>
<dbReference type="Proteomes" id="UP000288293">
    <property type="component" value="Unassembled WGS sequence"/>
</dbReference>
<keyword evidence="4 7" id="KW-0677">Repeat</keyword>
<dbReference type="PANTHER" id="PTHR43378:SF2">
    <property type="entry name" value="UDP-3-O-ACYLGLUCOSAMINE N-ACYLTRANSFERASE 1, MITOCHONDRIAL-RELATED"/>
    <property type="match status" value="1"/>
</dbReference>
<evidence type="ECO:0000256" key="5">
    <source>
        <dbReference type="ARBA" id="ARBA00023098"/>
    </source>
</evidence>
<dbReference type="GO" id="GO:0016020">
    <property type="term" value="C:membrane"/>
    <property type="evidence" value="ECO:0007669"/>
    <property type="project" value="GOC"/>
</dbReference>
<dbReference type="GO" id="GO:0016410">
    <property type="term" value="F:N-acyltransferase activity"/>
    <property type="evidence" value="ECO:0007669"/>
    <property type="project" value="InterPro"/>
</dbReference>
<comment type="catalytic activity">
    <reaction evidence="7">
        <text>a UDP-3-O-[(3R)-3-hydroxyacyl]-alpha-D-glucosamine + a (3R)-hydroxyacyl-[ACP] = a UDP-2-N,3-O-bis[(3R)-3-hydroxyacyl]-alpha-D-glucosamine + holo-[ACP] + H(+)</text>
        <dbReference type="Rhea" id="RHEA:53836"/>
        <dbReference type="Rhea" id="RHEA-COMP:9685"/>
        <dbReference type="Rhea" id="RHEA-COMP:9945"/>
        <dbReference type="ChEBI" id="CHEBI:15378"/>
        <dbReference type="ChEBI" id="CHEBI:64479"/>
        <dbReference type="ChEBI" id="CHEBI:78827"/>
        <dbReference type="ChEBI" id="CHEBI:137740"/>
        <dbReference type="ChEBI" id="CHEBI:137748"/>
        <dbReference type="EC" id="2.3.1.191"/>
    </reaction>
</comment>
<comment type="function">
    <text evidence="7">Catalyzes the N-acylation of UDP-3-O-acylglucosamine using 3-hydroxyacyl-ACP as the acyl donor. Is involved in the biosynthesis of lipid A, a phosphorylated glycolipid that anchors the lipopolysaccharide to the outer membrane of the cell.</text>
</comment>
<feature type="active site" description="Proton acceptor" evidence="7">
    <location>
        <position position="240"/>
    </location>
</feature>
<dbReference type="PANTHER" id="PTHR43378">
    <property type="entry name" value="UDP-3-O-ACYLGLUCOSAMINE N-ACYLTRANSFERASE"/>
    <property type="match status" value="1"/>
</dbReference>
<evidence type="ECO:0000259" key="8">
    <source>
        <dbReference type="Pfam" id="PF04613"/>
    </source>
</evidence>
<dbReference type="GO" id="GO:0009245">
    <property type="term" value="P:lipid A biosynthetic process"/>
    <property type="evidence" value="ECO:0007669"/>
    <property type="project" value="UniProtKB-UniRule"/>
</dbReference>
<protein>
    <recommendedName>
        <fullName evidence="7">UDP-3-O-acylglucosamine N-acyltransferase</fullName>
        <ecNumber evidence="7">2.3.1.191</ecNumber>
    </recommendedName>
</protein>
<keyword evidence="6 7" id="KW-0012">Acyltransferase</keyword>
<dbReference type="InterPro" id="IPR007691">
    <property type="entry name" value="LpxD"/>
</dbReference>
<dbReference type="NCBIfam" id="NF002060">
    <property type="entry name" value="PRK00892.1"/>
    <property type="match status" value="1"/>
</dbReference>
<evidence type="ECO:0000256" key="4">
    <source>
        <dbReference type="ARBA" id="ARBA00022737"/>
    </source>
</evidence>
<evidence type="ECO:0000259" key="9">
    <source>
        <dbReference type="Pfam" id="PF25087"/>
    </source>
</evidence>
<dbReference type="GO" id="GO:0103118">
    <property type="term" value="F:UDP-3-O-[(3R)-3-hydroxyacyl]-glucosamine N-acyltransferase activity"/>
    <property type="evidence" value="ECO:0007669"/>
    <property type="project" value="UniProtKB-EC"/>
</dbReference>
<evidence type="ECO:0000256" key="7">
    <source>
        <dbReference type="HAMAP-Rule" id="MF_00523"/>
    </source>
</evidence>
<keyword evidence="5 7" id="KW-0443">Lipid metabolism</keyword>
<dbReference type="Gene3D" id="3.40.1390.10">
    <property type="entry name" value="MurE/MurF, N-terminal domain"/>
    <property type="match status" value="1"/>
</dbReference>
<dbReference type="InterPro" id="IPR056729">
    <property type="entry name" value="GMPPB_C"/>
</dbReference>
<dbReference type="InterPro" id="IPR020573">
    <property type="entry name" value="UDP_GlcNAc_AcTrfase_non-rep"/>
</dbReference>
<evidence type="ECO:0000313" key="11">
    <source>
        <dbReference type="Proteomes" id="UP000288293"/>
    </source>
</evidence>
<dbReference type="SUPFAM" id="SSF51161">
    <property type="entry name" value="Trimeric LpxA-like enzymes"/>
    <property type="match status" value="1"/>
</dbReference>
<keyword evidence="1 7" id="KW-0444">Lipid biosynthesis</keyword>
<dbReference type="EC" id="2.3.1.191" evidence="7"/>
<proteinExistence type="inferred from homology"/>
<comment type="similarity">
    <text evidence="7">Belongs to the transferase hexapeptide repeat family. LpxD subfamily.</text>
</comment>
<dbReference type="CDD" id="cd03352">
    <property type="entry name" value="LbH_LpxD"/>
    <property type="match status" value="1"/>
</dbReference>
<sequence>MMKSVTLADLASHIGASVRGDASYQVNRLATLASATAEQVSFLANEKYRSQLADTGAGAVIMHPDADDGRARNALLTTNPYLGYAKVAQLLDTSPKRAQDIHPTAVISAQANLGKNVAVGAHAVIESGAHIADNVVIGAQCFVGENVEIGEGSRLFPQVTLYHNVVLGKGCTVHSSSTIGADGFGWATENGKWVKIPQLGRVIVGDNVDIGANSSIDRGALDDTIIGSGCIIDNLVQIGHNVVLGEGTAIAGQAGIAGSTRIGKNCLIGGQAGLGGHIEIADNVQLHGQAMVTKSIDKAGVYASGNPVAPQGEWAKTGVRYRQLPDLFKRVKALETKLNIKDQ</sequence>
<dbReference type="Gene3D" id="1.20.5.170">
    <property type="match status" value="1"/>
</dbReference>
<dbReference type="NCBIfam" id="TIGR01853">
    <property type="entry name" value="lipid_A_lpxD"/>
    <property type="match status" value="1"/>
</dbReference>
<dbReference type="OrthoDB" id="9784739at2"/>
<keyword evidence="11" id="KW-1185">Reference proteome</keyword>
<dbReference type="Pfam" id="PF14602">
    <property type="entry name" value="Hexapep_2"/>
    <property type="match status" value="1"/>
</dbReference>
<evidence type="ECO:0000256" key="1">
    <source>
        <dbReference type="ARBA" id="ARBA00022516"/>
    </source>
</evidence>
<dbReference type="Gene3D" id="2.160.10.10">
    <property type="entry name" value="Hexapeptide repeat proteins"/>
    <property type="match status" value="1"/>
</dbReference>
<accession>A0A432W5R3</accession>
<reference evidence="10 11" key="1">
    <citation type="journal article" date="2011" name="Front. Microbiol.">
        <title>Genomic signatures of strain selection and enhancement in Bacillus atrophaeus var. globigii, a historical biowarfare simulant.</title>
        <authorList>
            <person name="Gibbons H.S."/>
            <person name="Broomall S.M."/>
            <person name="McNew L.A."/>
            <person name="Daligault H."/>
            <person name="Chapman C."/>
            <person name="Bruce D."/>
            <person name="Karavis M."/>
            <person name="Krepps M."/>
            <person name="McGregor P.A."/>
            <person name="Hong C."/>
            <person name="Park K.H."/>
            <person name="Akmal A."/>
            <person name="Feldman A."/>
            <person name="Lin J.S."/>
            <person name="Chang W.E."/>
            <person name="Higgs B.W."/>
            <person name="Demirev P."/>
            <person name="Lindquist J."/>
            <person name="Liem A."/>
            <person name="Fochler E."/>
            <person name="Read T.D."/>
            <person name="Tapia R."/>
            <person name="Johnson S."/>
            <person name="Bishop-Lilly K.A."/>
            <person name="Detter C."/>
            <person name="Han C."/>
            <person name="Sozhamannan S."/>
            <person name="Rosenzweig C.N."/>
            <person name="Skowronski E.W."/>
        </authorList>
    </citation>
    <scope>NUCLEOTIDE SEQUENCE [LARGE SCALE GENOMIC DNA]</scope>
    <source>
        <strain evidence="10 11">MLST1</strain>
    </source>
</reference>
<gene>
    <name evidence="7 10" type="primary">lpxD</name>
    <name evidence="10" type="ORF">CWE09_01395</name>
</gene>
<feature type="domain" description="Mannose-1-phosphate guanyltransferase C-terminal" evidence="9">
    <location>
        <begin position="131"/>
        <end position="216"/>
    </location>
</feature>
<keyword evidence="2 7" id="KW-0441">Lipid A biosynthesis</keyword>
<evidence type="ECO:0000256" key="6">
    <source>
        <dbReference type="ARBA" id="ARBA00023315"/>
    </source>
</evidence>
<keyword evidence="3 7" id="KW-0808">Transferase</keyword>
<dbReference type="EMBL" id="PIPL01000001">
    <property type="protein sequence ID" value="RUO25418.1"/>
    <property type="molecule type" value="Genomic_DNA"/>
</dbReference>
<dbReference type="HAMAP" id="MF_00523">
    <property type="entry name" value="LpxD"/>
    <property type="match status" value="1"/>
</dbReference>
<comment type="caution">
    <text evidence="10">The sequence shown here is derived from an EMBL/GenBank/DDBJ whole genome shotgun (WGS) entry which is preliminary data.</text>
</comment>
<dbReference type="Pfam" id="PF04613">
    <property type="entry name" value="LpxD"/>
    <property type="match status" value="1"/>
</dbReference>
<dbReference type="InterPro" id="IPR001451">
    <property type="entry name" value="Hexapep"/>
</dbReference>
<dbReference type="AlphaFoldDB" id="A0A432W5R3"/>
<dbReference type="UniPathway" id="UPA00973"/>
<evidence type="ECO:0000256" key="2">
    <source>
        <dbReference type="ARBA" id="ARBA00022556"/>
    </source>
</evidence>
<dbReference type="Pfam" id="PF25087">
    <property type="entry name" value="GMPPB_C"/>
    <property type="match status" value="1"/>
</dbReference>
<evidence type="ECO:0000313" key="10">
    <source>
        <dbReference type="EMBL" id="RUO25418.1"/>
    </source>
</evidence>
<feature type="domain" description="UDP-3-O-[3-hydroxymyristoyl] glucosamine N-acyltransferase non-repeat region" evidence="8">
    <location>
        <begin position="25"/>
        <end position="90"/>
    </location>
</feature>
<evidence type="ECO:0000256" key="3">
    <source>
        <dbReference type="ARBA" id="ARBA00022679"/>
    </source>
</evidence>
<dbReference type="InterPro" id="IPR011004">
    <property type="entry name" value="Trimer_LpxA-like_sf"/>
</dbReference>
<comment type="pathway">
    <text evidence="7">Bacterial outer membrane biogenesis; LPS lipid A biosynthesis.</text>
</comment>
<organism evidence="10 11">
    <name type="scientific">Aliidiomarina minuta</name>
    <dbReference type="NCBI Taxonomy" id="880057"/>
    <lineage>
        <taxon>Bacteria</taxon>
        <taxon>Pseudomonadati</taxon>
        <taxon>Pseudomonadota</taxon>
        <taxon>Gammaproteobacteria</taxon>
        <taxon>Alteromonadales</taxon>
        <taxon>Idiomarinaceae</taxon>
        <taxon>Aliidiomarina</taxon>
    </lineage>
</organism>
<dbReference type="Pfam" id="PF00132">
    <property type="entry name" value="Hexapep"/>
    <property type="match status" value="1"/>
</dbReference>